<feature type="compositionally biased region" description="Basic residues" evidence="6">
    <location>
        <begin position="442"/>
        <end position="454"/>
    </location>
</feature>
<evidence type="ECO:0000256" key="3">
    <source>
        <dbReference type="ARBA" id="ARBA00022692"/>
    </source>
</evidence>
<dbReference type="Pfam" id="PF01061">
    <property type="entry name" value="ABC2_membrane"/>
    <property type="match status" value="1"/>
</dbReference>
<evidence type="ECO:0000256" key="2">
    <source>
        <dbReference type="ARBA" id="ARBA00022448"/>
    </source>
</evidence>
<evidence type="ECO:0000256" key="1">
    <source>
        <dbReference type="ARBA" id="ARBA00004141"/>
    </source>
</evidence>
<organism evidence="9 10">
    <name type="scientific">Phytophthora pseudosyringae</name>
    <dbReference type="NCBI Taxonomy" id="221518"/>
    <lineage>
        <taxon>Eukaryota</taxon>
        <taxon>Sar</taxon>
        <taxon>Stramenopiles</taxon>
        <taxon>Oomycota</taxon>
        <taxon>Peronosporomycetes</taxon>
        <taxon>Peronosporales</taxon>
        <taxon>Peronosporaceae</taxon>
        <taxon>Phytophthora</taxon>
    </lineage>
</organism>
<dbReference type="GO" id="GO:0016020">
    <property type="term" value="C:membrane"/>
    <property type="evidence" value="ECO:0007669"/>
    <property type="project" value="UniProtKB-SubCell"/>
</dbReference>
<evidence type="ECO:0000313" key="9">
    <source>
        <dbReference type="EMBL" id="KAG7377302.1"/>
    </source>
</evidence>
<keyword evidence="4 7" id="KW-1133">Transmembrane helix</keyword>
<feature type="transmembrane region" description="Helical" evidence="7">
    <location>
        <begin position="382"/>
        <end position="408"/>
    </location>
</feature>
<evidence type="ECO:0000313" key="10">
    <source>
        <dbReference type="Proteomes" id="UP000694044"/>
    </source>
</evidence>
<evidence type="ECO:0000259" key="8">
    <source>
        <dbReference type="Pfam" id="PF01061"/>
    </source>
</evidence>
<gene>
    <name evidence="9" type="ORF">PHYPSEUDO_011873</name>
</gene>
<dbReference type="PANTHER" id="PTHR19241">
    <property type="entry name" value="ATP-BINDING CASSETTE TRANSPORTER"/>
    <property type="match status" value="1"/>
</dbReference>
<evidence type="ECO:0000256" key="5">
    <source>
        <dbReference type="ARBA" id="ARBA00023136"/>
    </source>
</evidence>
<dbReference type="AlphaFoldDB" id="A0A8T1V7P6"/>
<reference evidence="9" key="1">
    <citation type="submission" date="2021-02" db="EMBL/GenBank/DDBJ databases">
        <authorList>
            <person name="Palmer J.M."/>
        </authorList>
    </citation>
    <scope>NUCLEOTIDE SEQUENCE</scope>
    <source>
        <strain evidence="9">SCRP734</strain>
    </source>
</reference>
<keyword evidence="5 7" id="KW-0472">Membrane</keyword>
<name>A0A8T1V7P6_9STRA</name>
<feature type="transmembrane region" description="Helical" evidence="7">
    <location>
        <begin position="350"/>
        <end position="370"/>
    </location>
</feature>
<keyword evidence="2" id="KW-0813">Transport</keyword>
<keyword evidence="10" id="KW-1185">Reference proteome</keyword>
<protein>
    <recommendedName>
        <fullName evidence="8">ABC-2 type transporter transmembrane domain-containing protein</fullName>
    </recommendedName>
</protein>
<feature type="region of interest" description="Disordered" evidence="6">
    <location>
        <begin position="441"/>
        <end position="476"/>
    </location>
</feature>
<comment type="caution">
    <text evidence="9">The sequence shown here is derived from an EMBL/GenBank/DDBJ whole genome shotgun (WGS) entry which is preliminary data.</text>
</comment>
<dbReference type="Proteomes" id="UP000694044">
    <property type="component" value="Unassembled WGS sequence"/>
</dbReference>
<dbReference type="InterPro" id="IPR013525">
    <property type="entry name" value="ABC2_TM"/>
</dbReference>
<dbReference type="EMBL" id="JAGDFM010000547">
    <property type="protein sequence ID" value="KAG7377302.1"/>
    <property type="molecule type" value="Genomic_DNA"/>
</dbReference>
<feature type="compositionally biased region" description="Basic and acidic residues" evidence="6">
    <location>
        <begin position="466"/>
        <end position="476"/>
    </location>
</feature>
<keyword evidence="3 7" id="KW-0812">Transmembrane</keyword>
<accession>A0A8T1V7P6</accession>
<evidence type="ECO:0000256" key="7">
    <source>
        <dbReference type="SAM" id="Phobius"/>
    </source>
</evidence>
<dbReference type="OrthoDB" id="66620at2759"/>
<feature type="transmembrane region" description="Helical" evidence="7">
    <location>
        <begin position="319"/>
        <end position="338"/>
    </location>
</feature>
<feature type="domain" description="ABC-2 type transporter transmembrane" evidence="8">
    <location>
        <begin position="288"/>
        <end position="399"/>
    </location>
</feature>
<evidence type="ECO:0000256" key="6">
    <source>
        <dbReference type="SAM" id="MobiDB-lite"/>
    </source>
</evidence>
<evidence type="ECO:0000256" key="4">
    <source>
        <dbReference type="ARBA" id="ARBA00022989"/>
    </source>
</evidence>
<sequence length="476" mass="52857">MYIEAKAIAEKIVDRMALQSTPTFRVALKWMEDFYEALNSGNVVDFAERGTPLFPGLPHIFSVGGAQLSHMSFGDVASPIHSKPGDVEDSAAIDRIVEIGDAARATSEGTDVTKQESETGMASEPAATVALQPTEYVPNTTKSTPNSTILHPMVRGSHFLCDEISTGLDSAATIDPSKALPTWCKTLGGSVIVALQRLTPEVVEQFDDILIRAYTNKTHEAISTGFTEHQFENAEDFQKAKSVANLARSKQKSEFDLAFVPSTLLLLNREKLIWLRDRRCCGRQAWQQIAISFQLRGVFCKQRARNFFSTTSYAIAETVVKIPVSLSMSFILGTFFYFMNGMAWTFKKYIVFFLALVCFQHAIGAYMTILCSLSPRITVSQVLVGISVIFFLLFSGNIILAHLIFITLNRLALHFIRWQWSAVYIVKPVYQVLKGRGETASSRHHGSLRARSHGAHGVNGCQQDDADGHDRRTQNE</sequence>
<feature type="region of interest" description="Disordered" evidence="6">
    <location>
        <begin position="105"/>
        <end position="125"/>
    </location>
</feature>
<comment type="subcellular location">
    <subcellularLocation>
        <location evidence="1">Membrane</location>
        <topology evidence="1">Multi-pass membrane protein</topology>
    </subcellularLocation>
</comment>
<dbReference type="GO" id="GO:0140359">
    <property type="term" value="F:ABC-type transporter activity"/>
    <property type="evidence" value="ECO:0007669"/>
    <property type="project" value="InterPro"/>
</dbReference>
<proteinExistence type="predicted"/>